<dbReference type="Proteomes" id="UP001147747">
    <property type="component" value="Unassembled WGS sequence"/>
</dbReference>
<dbReference type="InterPro" id="IPR011009">
    <property type="entry name" value="Kinase-like_dom_sf"/>
</dbReference>
<evidence type="ECO:0000256" key="5">
    <source>
        <dbReference type="ARBA" id="ARBA00022527"/>
    </source>
</evidence>
<dbReference type="InterPro" id="IPR011990">
    <property type="entry name" value="TPR-like_helical_dom_sf"/>
</dbReference>
<evidence type="ECO:0000256" key="12">
    <source>
        <dbReference type="ARBA" id="ARBA00047899"/>
    </source>
</evidence>
<keyword evidence="5" id="KW-0723">Serine/threonine-protein kinase</keyword>
<keyword evidence="18" id="KW-1185">Reference proteome</keyword>
<keyword evidence="9" id="KW-0067">ATP-binding</keyword>
<evidence type="ECO:0000256" key="14">
    <source>
        <dbReference type="SAM" id="Coils"/>
    </source>
</evidence>
<dbReference type="SUPFAM" id="SSF48452">
    <property type="entry name" value="TPR-like"/>
    <property type="match status" value="2"/>
</dbReference>
<dbReference type="InterPro" id="IPR045269">
    <property type="entry name" value="Atg1-like"/>
</dbReference>
<evidence type="ECO:0000256" key="7">
    <source>
        <dbReference type="ARBA" id="ARBA00022741"/>
    </source>
</evidence>
<feature type="domain" description="Protein kinase" evidence="16">
    <location>
        <begin position="53"/>
        <end position="326"/>
    </location>
</feature>
<name>A0A9W9VZ82_9EURO</name>
<comment type="catalytic activity">
    <reaction evidence="12">
        <text>L-threonyl-[protein] + ATP = O-phospho-L-threonyl-[protein] + ADP + H(+)</text>
        <dbReference type="Rhea" id="RHEA:46608"/>
        <dbReference type="Rhea" id="RHEA-COMP:11060"/>
        <dbReference type="Rhea" id="RHEA-COMP:11605"/>
        <dbReference type="ChEBI" id="CHEBI:15378"/>
        <dbReference type="ChEBI" id="CHEBI:30013"/>
        <dbReference type="ChEBI" id="CHEBI:30616"/>
        <dbReference type="ChEBI" id="CHEBI:61977"/>
        <dbReference type="ChEBI" id="CHEBI:456216"/>
        <dbReference type="EC" id="2.7.11.1"/>
    </reaction>
</comment>
<accession>A0A9W9VZ82</accession>
<protein>
    <recommendedName>
        <fullName evidence="3">Serine/threonine-protein kinase ATG1</fullName>
        <ecNumber evidence="2">2.7.11.1</ecNumber>
    </recommendedName>
    <alternativeName>
        <fullName evidence="11">Autophagy-related protein 1</fullName>
    </alternativeName>
    <alternativeName>
        <fullName evidence="4">Serine/threonine-protein kinase atg1</fullName>
    </alternativeName>
</protein>
<dbReference type="PANTHER" id="PTHR24348:SF22">
    <property type="entry name" value="NON-SPECIFIC SERINE_THREONINE PROTEIN KINASE"/>
    <property type="match status" value="1"/>
</dbReference>
<dbReference type="PROSITE" id="PS00108">
    <property type="entry name" value="PROTEIN_KINASE_ST"/>
    <property type="match status" value="1"/>
</dbReference>
<feature type="region of interest" description="Disordered" evidence="15">
    <location>
        <begin position="342"/>
        <end position="371"/>
    </location>
</feature>
<dbReference type="SMART" id="SM00220">
    <property type="entry name" value="S_TKc"/>
    <property type="match status" value="1"/>
</dbReference>
<dbReference type="Pfam" id="PF13374">
    <property type="entry name" value="TPR_10"/>
    <property type="match status" value="2"/>
</dbReference>
<keyword evidence="6" id="KW-0808">Transferase</keyword>
<feature type="region of interest" description="Disordered" evidence="15">
    <location>
        <begin position="511"/>
        <end position="616"/>
    </location>
</feature>
<evidence type="ECO:0000256" key="11">
    <source>
        <dbReference type="ARBA" id="ARBA00030237"/>
    </source>
</evidence>
<dbReference type="GO" id="GO:0034045">
    <property type="term" value="C:phagophore assembly site membrane"/>
    <property type="evidence" value="ECO:0007669"/>
    <property type="project" value="UniProtKB-SubCell"/>
</dbReference>
<evidence type="ECO:0000256" key="2">
    <source>
        <dbReference type="ARBA" id="ARBA00012513"/>
    </source>
</evidence>
<keyword evidence="10" id="KW-0072">Autophagy</keyword>
<feature type="compositionally biased region" description="Polar residues" evidence="15">
    <location>
        <begin position="427"/>
        <end position="438"/>
    </location>
</feature>
<dbReference type="Gene3D" id="1.25.40.10">
    <property type="entry name" value="Tetratricopeptide repeat domain"/>
    <property type="match status" value="3"/>
</dbReference>
<comment type="caution">
    <text evidence="17">The sequence shown here is derived from an EMBL/GenBank/DDBJ whole genome shotgun (WGS) entry which is preliminary data.</text>
</comment>
<evidence type="ECO:0000256" key="4">
    <source>
        <dbReference type="ARBA" id="ARBA00019599"/>
    </source>
</evidence>
<dbReference type="PANTHER" id="PTHR24348">
    <property type="entry name" value="SERINE/THREONINE-PROTEIN KINASE UNC-51-RELATED"/>
    <property type="match status" value="1"/>
</dbReference>
<evidence type="ECO:0000256" key="15">
    <source>
        <dbReference type="SAM" id="MobiDB-lite"/>
    </source>
</evidence>
<dbReference type="RefSeq" id="XP_056487690.1">
    <property type="nucleotide sequence ID" value="XM_056632139.1"/>
</dbReference>
<dbReference type="InterPro" id="IPR008271">
    <property type="entry name" value="Ser/Thr_kinase_AS"/>
</dbReference>
<evidence type="ECO:0000256" key="13">
    <source>
        <dbReference type="ARBA" id="ARBA00048679"/>
    </source>
</evidence>
<dbReference type="Pfam" id="PF13424">
    <property type="entry name" value="TPR_12"/>
    <property type="match status" value="1"/>
</dbReference>
<feature type="coiled-coil region" evidence="14">
    <location>
        <begin position="1108"/>
        <end position="1143"/>
    </location>
</feature>
<evidence type="ECO:0000256" key="8">
    <source>
        <dbReference type="ARBA" id="ARBA00022777"/>
    </source>
</evidence>
<reference evidence="17" key="1">
    <citation type="submission" date="2022-12" db="EMBL/GenBank/DDBJ databases">
        <authorList>
            <person name="Petersen C."/>
        </authorList>
    </citation>
    <scope>NUCLEOTIDE SEQUENCE</scope>
    <source>
        <strain evidence="17">IBT 29677</strain>
    </source>
</reference>
<dbReference type="AlphaFoldDB" id="A0A9W9VZ82"/>
<sequence length="1183" mass="133700">MPPGLSDLVLDTQIRVDFHQTLHQTAHHRFTFEWVTFSGRFTGRRRRYREDVWIKGRLLGRGSYGNVYLHQCATGDGGRPQLQAVKTIDKAQMVAHRINYHKEIEAIAKFSQQKYHGLFVEFLGWYENDTSVFIAMEYIEHGDLSSHLKQPLPEEEARTITFQLVEGLMFLHANAFVHRDVKPKNIFVIQIGPEWRVKLGDFGISKRMSEDSSICSMVGTRPFMAPEMQGFLPPEEEEGSLAWRFTESIDMWSLGVTTYFLLFHEYPFSLEEIIKLRRYVEGSDFPFPGKITPSLSLGCRQFLEAVMGRNPRNRMSSEEALESGWLSQIYADHPEEIPVLDSETHDSSQYIPPRPDQESHAALSHETESISPLNESVVLASLTRDVSHNTSSTIDQDTTLVPPQHEIEDPIPSHEMSWDGTHYAPLSPNQDRNSVSSESEPEAVKSAEASSTHDETPDATPIFNHENSQVVFQGVSEAFNGGELMDTILDLLQAPDTSEPSQNDLTIRSKILHTNPPGADNSDSEETVSHESIEEVQPEAFGADPPDDSTTGKAKSPEVAFVLPSPRSGDRTPGESLLPKWDKEYTSEEIVVSQDESHTGNTSNGEQIAISSAASPSRSLITEREADELQSIIASLSHLFREEDWLIDEKPHGIKEYEKAAELLEEIFKVQRDALGGRNEATLKTAYHLAQVCFRLSRWEEASLFFGFSAKWQHETLGPYHSDTLLSLHGSGCAEIKRGNLREAETILRRTLNIQQAVLRPKDDNTIHTSYELAGLLYSEEKWSEARFHFQPVIAHIRGTPGEATRAMTTCLARSGFASFGLKEYNLAVEFLTEVMDTLRKSPRFTRKYTLRVASVLGESLYHLGQYPEARASLEEAVSMGKYLGVTSRRDLKPLRFLAECLFQMKDYESAKTVCENLAEEQKRMLGPTHEETLGSMYNTGIAYEKMGQHEDAHAVLMKVQRLGFEGSGPGIAVGLRAGHDLGLMLYNLKNYELAEKQFELAATKRAKLHGPTNEEALESRFWLCLTQIKMQKYVAAEATCCQTLDYETEAYGHPLDGTLDNLERLVGAYSETSLLEKAASLGELLVQRRKEKNGEMDTTTLIAEELLGDIRLSMKRKEEEKMEAEQEKVNQEARERENFKLRQLEVRELRRQQVEMAMKEQKSRGPAWPKSLRAKIKAILDD</sequence>
<keyword evidence="14" id="KW-0175">Coiled coil</keyword>
<dbReference type="InterPro" id="IPR000719">
    <property type="entry name" value="Prot_kinase_dom"/>
</dbReference>
<dbReference type="OrthoDB" id="10252171at2759"/>
<reference evidence="17" key="2">
    <citation type="journal article" date="2023" name="IMA Fungus">
        <title>Comparative genomic study of the Penicillium genus elucidates a diverse pangenome and 15 lateral gene transfer events.</title>
        <authorList>
            <person name="Petersen C."/>
            <person name="Sorensen T."/>
            <person name="Nielsen M.R."/>
            <person name="Sondergaard T.E."/>
            <person name="Sorensen J.L."/>
            <person name="Fitzpatrick D.A."/>
            <person name="Frisvad J.C."/>
            <person name="Nielsen K.L."/>
        </authorList>
    </citation>
    <scope>NUCLEOTIDE SEQUENCE</scope>
    <source>
        <strain evidence="17">IBT 29677</strain>
    </source>
</reference>
<dbReference type="GeneID" id="81371119"/>
<evidence type="ECO:0000256" key="6">
    <source>
        <dbReference type="ARBA" id="ARBA00022679"/>
    </source>
</evidence>
<dbReference type="GO" id="GO:0004674">
    <property type="term" value="F:protein serine/threonine kinase activity"/>
    <property type="evidence" value="ECO:0007669"/>
    <property type="project" value="UniProtKB-KW"/>
</dbReference>
<dbReference type="Gene3D" id="1.10.510.10">
    <property type="entry name" value="Transferase(Phosphotransferase) domain 1"/>
    <property type="match status" value="1"/>
</dbReference>
<dbReference type="GO" id="GO:0005776">
    <property type="term" value="C:autophagosome"/>
    <property type="evidence" value="ECO:0007669"/>
    <property type="project" value="TreeGrafter"/>
</dbReference>
<evidence type="ECO:0000256" key="9">
    <source>
        <dbReference type="ARBA" id="ARBA00022840"/>
    </source>
</evidence>
<dbReference type="EC" id="2.7.11.1" evidence="2"/>
<feature type="region of interest" description="Disordered" evidence="15">
    <location>
        <begin position="388"/>
        <end position="465"/>
    </location>
</feature>
<dbReference type="SUPFAM" id="SSF56112">
    <property type="entry name" value="Protein kinase-like (PK-like)"/>
    <property type="match status" value="1"/>
</dbReference>
<gene>
    <name evidence="17" type="ORF">N7509_007502</name>
</gene>
<proteinExistence type="predicted"/>
<dbReference type="Pfam" id="PF00069">
    <property type="entry name" value="Pkinase"/>
    <property type="match status" value="1"/>
</dbReference>
<evidence type="ECO:0000256" key="3">
    <source>
        <dbReference type="ARBA" id="ARBA00018572"/>
    </source>
</evidence>
<evidence type="ECO:0000256" key="1">
    <source>
        <dbReference type="ARBA" id="ARBA00004623"/>
    </source>
</evidence>
<keyword evidence="8" id="KW-0418">Kinase</keyword>
<dbReference type="GO" id="GO:0005829">
    <property type="term" value="C:cytosol"/>
    <property type="evidence" value="ECO:0007669"/>
    <property type="project" value="TreeGrafter"/>
</dbReference>
<dbReference type="GO" id="GO:0000045">
    <property type="term" value="P:autophagosome assembly"/>
    <property type="evidence" value="ECO:0007669"/>
    <property type="project" value="TreeGrafter"/>
</dbReference>
<dbReference type="GO" id="GO:0005524">
    <property type="term" value="F:ATP binding"/>
    <property type="evidence" value="ECO:0007669"/>
    <property type="project" value="UniProtKB-KW"/>
</dbReference>
<dbReference type="GO" id="GO:0010506">
    <property type="term" value="P:regulation of autophagy"/>
    <property type="evidence" value="ECO:0007669"/>
    <property type="project" value="InterPro"/>
</dbReference>
<organism evidence="17 18">
    <name type="scientific">Penicillium cosmopolitanum</name>
    <dbReference type="NCBI Taxonomy" id="1131564"/>
    <lineage>
        <taxon>Eukaryota</taxon>
        <taxon>Fungi</taxon>
        <taxon>Dikarya</taxon>
        <taxon>Ascomycota</taxon>
        <taxon>Pezizomycotina</taxon>
        <taxon>Eurotiomycetes</taxon>
        <taxon>Eurotiomycetidae</taxon>
        <taxon>Eurotiales</taxon>
        <taxon>Aspergillaceae</taxon>
        <taxon>Penicillium</taxon>
    </lineage>
</organism>
<evidence type="ECO:0000313" key="18">
    <source>
        <dbReference type="Proteomes" id="UP001147747"/>
    </source>
</evidence>
<feature type="compositionally biased region" description="Polar residues" evidence="15">
    <location>
        <begin position="388"/>
        <end position="401"/>
    </location>
</feature>
<evidence type="ECO:0000259" key="16">
    <source>
        <dbReference type="PROSITE" id="PS50011"/>
    </source>
</evidence>
<keyword evidence="7" id="KW-0547">Nucleotide-binding</keyword>
<dbReference type="EMBL" id="JAPZBU010000008">
    <property type="protein sequence ID" value="KAJ5392012.1"/>
    <property type="molecule type" value="Genomic_DNA"/>
</dbReference>
<evidence type="ECO:0000313" key="17">
    <source>
        <dbReference type="EMBL" id="KAJ5392012.1"/>
    </source>
</evidence>
<comment type="subcellular location">
    <subcellularLocation>
        <location evidence="1">Preautophagosomal structure membrane</location>
        <topology evidence="1">Peripheral membrane protein</topology>
    </subcellularLocation>
</comment>
<dbReference type="PROSITE" id="PS50011">
    <property type="entry name" value="PROTEIN_KINASE_DOM"/>
    <property type="match status" value="1"/>
</dbReference>
<feature type="compositionally biased region" description="Basic and acidic residues" evidence="15">
    <location>
        <begin position="355"/>
        <end position="368"/>
    </location>
</feature>
<evidence type="ECO:0000256" key="10">
    <source>
        <dbReference type="ARBA" id="ARBA00023006"/>
    </source>
</evidence>
<comment type="catalytic activity">
    <reaction evidence="13">
        <text>L-seryl-[protein] + ATP = O-phospho-L-seryl-[protein] + ADP + H(+)</text>
        <dbReference type="Rhea" id="RHEA:17989"/>
        <dbReference type="Rhea" id="RHEA-COMP:9863"/>
        <dbReference type="Rhea" id="RHEA-COMP:11604"/>
        <dbReference type="ChEBI" id="CHEBI:15378"/>
        <dbReference type="ChEBI" id="CHEBI:29999"/>
        <dbReference type="ChEBI" id="CHEBI:30616"/>
        <dbReference type="ChEBI" id="CHEBI:83421"/>
        <dbReference type="ChEBI" id="CHEBI:456216"/>
        <dbReference type="EC" id="2.7.11.1"/>
    </reaction>
</comment>